<evidence type="ECO:0000259" key="5">
    <source>
        <dbReference type="PROSITE" id="PS52015"/>
    </source>
</evidence>
<keyword evidence="4" id="KW-0472">Membrane</keyword>
<evidence type="ECO:0000256" key="1">
    <source>
        <dbReference type="ARBA" id="ARBA00004167"/>
    </source>
</evidence>
<dbReference type="PROSITE" id="PS52015">
    <property type="entry name" value="TONB_CTD"/>
    <property type="match status" value="1"/>
</dbReference>
<reference evidence="6 7" key="1">
    <citation type="submission" date="2024-05" db="EMBL/GenBank/DDBJ databases">
        <authorList>
            <person name="Liu Q."/>
            <person name="Xin Y.-H."/>
        </authorList>
    </citation>
    <scope>NUCLEOTIDE SEQUENCE [LARGE SCALE GENOMIC DNA]</scope>
    <source>
        <strain evidence="6 7">CGMCC 1.15349</strain>
    </source>
</reference>
<dbReference type="EMBL" id="JBDIMF010000002">
    <property type="protein sequence ID" value="MEN2786276.1"/>
    <property type="molecule type" value="Genomic_DNA"/>
</dbReference>
<evidence type="ECO:0000256" key="4">
    <source>
        <dbReference type="ARBA" id="ARBA00023136"/>
    </source>
</evidence>
<feature type="domain" description="TonB C-terminal" evidence="5">
    <location>
        <begin position="19"/>
        <end position="114"/>
    </location>
</feature>
<dbReference type="NCBIfam" id="TIGR01352">
    <property type="entry name" value="tonB_Cterm"/>
    <property type="match status" value="1"/>
</dbReference>
<dbReference type="InterPro" id="IPR006260">
    <property type="entry name" value="TonB/TolA_C"/>
</dbReference>
<keyword evidence="7" id="KW-1185">Reference proteome</keyword>
<sequence>MIPAPELPSSDKSSVQPDACKALGEWARELRLTYPANYRRRGIEGGAVVSYDVAPWGAVGNLKVVASEPTSDFGEAATAMLAGAARTSSAIGASGCIDRVRHVMGKPRASLPAEDWPQALH</sequence>
<keyword evidence="2" id="KW-0812">Transmembrane</keyword>
<evidence type="ECO:0000313" key="7">
    <source>
        <dbReference type="Proteomes" id="UP001404104"/>
    </source>
</evidence>
<keyword evidence="3" id="KW-1133">Transmembrane helix</keyword>
<organism evidence="6 7">
    <name type="scientific">Sphingomonas qilianensis</name>
    <dbReference type="NCBI Taxonomy" id="1736690"/>
    <lineage>
        <taxon>Bacteria</taxon>
        <taxon>Pseudomonadati</taxon>
        <taxon>Pseudomonadota</taxon>
        <taxon>Alphaproteobacteria</taxon>
        <taxon>Sphingomonadales</taxon>
        <taxon>Sphingomonadaceae</taxon>
        <taxon>Sphingomonas</taxon>
    </lineage>
</organism>
<dbReference type="InterPro" id="IPR037682">
    <property type="entry name" value="TonB_C"/>
</dbReference>
<accession>A0ABU9XR30</accession>
<proteinExistence type="predicted"/>
<name>A0ABU9XR30_9SPHN</name>
<comment type="subcellular location">
    <subcellularLocation>
        <location evidence="1">Membrane</location>
        <topology evidence="1">Single-pass membrane protein</topology>
    </subcellularLocation>
</comment>
<gene>
    <name evidence="6" type="ORF">ABC969_07575</name>
</gene>
<comment type="caution">
    <text evidence="6">The sequence shown here is derived from an EMBL/GenBank/DDBJ whole genome shotgun (WGS) entry which is preliminary data.</text>
</comment>
<dbReference type="Gene3D" id="3.30.2420.10">
    <property type="entry name" value="TonB"/>
    <property type="match status" value="1"/>
</dbReference>
<dbReference type="Proteomes" id="UP001404104">
    <property type="component" value="Unassembled WGS sequence"/>
</dbReference>
<dbReference type="RefSeq" id="WP_345864073.1">
    <property type="nucleotide sequence ID" value="NZ_JBDIMF010000002.1"/>
</dbReference>
<dbReference type="SUPFAM" id="SSF74653">
    <property type="entry name" value="TolA/TonB C-terminal domain"/>
    <property type="match status" value="1"/>
</dbReference>
<protein>
    <submittedName>
        <fullName evidence="6">TonB family protein</fullName>
    </submittedName>
</protein>
<evidence type="ECO:0000256" key="2">
    <source>
        <dbReference type="ARBA" id="ARBA00022692"/>
    </source>
</evidence>
<evidence type="ECO:0000256" key="3">
    <source>
        <dbReference type="ARBA" id="ARBA00022989"/>
    </source>
</evidence>
<evidence type="ECO:0000313" key="6">
    <source>
        <dbReference type="EMBL" id="MEN2786276.1"/>
    </source>
</evidence>
<dbReference type="Pfam" id="PF03544">
    <property type="entry name" value="TonB_C"/>
    <property type="match status" value="1"/>
</dbReference>